<proteinExistence type="inferred from homology"/>
<protein>
    <recommendedName>
        <fullName evidence="18">Ubiquitin-activating enzyme E1-like</fullName>
    </recommendedName>
</protein>
<dbReference type="SUPFAM" id="SSF69572">
    <property type="entry name" value="Activating enzymes of the ubiquitin-like proteins"/>
    <property type="match status" value="1"/>
</dbReference>
<comment type="caution">
    <text evidence="16">The sequence shown here is derived from an EMBL/GenBank/DDBJ whole genome shotgun (WGS) entry which is preliminary data.</text>
</comment>
<feature type="binding site" evidence="10">
    <location>
        <position position="208"/>
    </location>
    <ligand>
        <name>Zn(2+)</name>
        <dbReference type="ChEBI" id="CHEBI:29105"/>
    </ligand>
</feature>
<evidence type="ECO:0000256" key="9">
    <source>
        <dbReference type="PIRSR" id="PIRSR039133-2"/>
    </source>
</evidence>
<evidence type="ECO:0000256" key="8">
    <source>
        <dbReference type="PIRSR" id="PIRSR039133-1"/>
    </source>
</evidence>
<feature type="region of interest" description="Disordered" evidence="12">
    <location>
        <begin position="586"/>
        <end position="650"/>
    </location>
</feature>
<feature type="binding site" evidence="9">
    <location>
        <position position="95"/>
    </location>
    <ligand>
        <name>ATP</name>
        <dbReference type="ChEBI" id="CHEBI:30616"/>
    </ligand>
</feature>
<evidence type="ECO:0008006" key="18">
    <source>
        <dbReference type="Google" id="ProtNLM"/>
    </source>
</evidence>
<dbReference type="GO" id="GO:0046872">
    <property type="term" value="F:metal ion binding"/>
    <property type="evidence" value="ECO:0007669"/>
    <property type="project" value="UniProtKB-KW"/>
</dbReference>
<dbReference type="GO" id="GO:0016925">
    <property type="term" value="P:protein sumoylation"/>
    <property type="evidence" value="ECO:0007669"/>
    <property type="project" value="UniProtKB-UniPathway"/>
</dbReference>
<dbReference type="InterPro" id="IPR019572">
    <property type="entry name" value="UBA_E1_SCCH"/>
</dbReference>
<dbReference type="InterPro" id="IPR042449">
    <property type="entry name" value="Ub-E1_IAD_1"/>
</dbReference>
<feature type="binding site" evidence="9">
    <location>
        <begin position="164"/>
        <end position="169"/>
    </location>
    <ligand>
        <name>ATP</name>
        <dbReference type="ChEBI" id="CHEBI:30616"/>
    </ligand>
</feature>
<evidence type="ECO:0000256" key="7">
    <source>
        <dbReference type="ARBA" id="ARBA00022840"/>
    </source>
</evidence>
<reference evidence="16" key="1">
    <citation type="submission" date="2020-12" db="EMBL/GenBank/DDBJ databases">
        <title>Metabolic potential, ecology and presence of endohyphal bacteria is reflected in genomic diversity of Mucoromycotina.</title>
        <authorList>
            <person name="Muszewska A."/>
            <person name="Okrasinska A."/>
            <person name="Steczkiewicz K."/>
            <person name="Drgas O."/>
            <person name="Orlowska M."/>
            <person name="Perlinska-Lenart U."/>
            <person name="Aleksandrzak-Piekarczyk T."/>
            <person name="Szatraj K."/>
            <person name="Zielenkiewicz U."/>
            <person name="Pilsyk S."/>
            <person name="Malc E."/>
            <person name="Mieczkowski P."/>
            <person name="Kruszewska J.S."/>
            <person name="Biernat P."/>
            <person name="Pawlowska J."/>
        </authorList>
    </citation>
    <scope>NUCLEOTIDE SEQUENCE</scope>
    <source>
        <strain evidence="16">WA0000051536</strain>
    </source>
</reference>
<feature type="domain" description="Ubiquitin-activating enzyme SCCH" evidence="14">
    <location>
        <begin position="360"/>
        <end position="415"/>
    </location>
</feature>
<evidence type="ECO:0000259" key="14">
    <source>
        <dbReference type="Pfam" id="PF10585"/>
    </source>
</evidence>
<dbReference type="InterPro" id="IPR035985">
    <property type="entry name" value="Ubiquitin-activating_enz"/>
</dbReference>
<dbReference type="InterPro" id="IPR033127">
    <property type="entry name" value="UBQ-activ_enz_E1_Cys_AS"/>
</dbReference>
<feature type="binding site" evidence="9">
    <location>
        <position position="71"/>
    </location>
    <ligand>
        <name>ATP</name>
        <dbReference type="ChEBI" id="CHEBI:30616"/>
    </ligand>
</feature>
<accession>A0A8H7QBR7</accession>
<feature type="domain" description="Ubiquitin/SUMO-activating enzyme ubiquitin-like" evidence="15">
    <location>
        <begin position="488"/>
        <end position="579"/>
    </location>
</feature>
<evidence type="ECO:0000256" key="10">
    <source>
        <dbReference type="PIRSR" id="PIRSR039133-3"/>
    </source>
</evidence>
<dbReference type="PANTHER" id="PTHR10953">
    <property type="entry name" value="UBIQUITIN-ACTIVATING ENZYME E1"/>
    <property type="match status" value="1"/>
</dbReference>
<dbReference type="InterPro" id="IPR028077">
    <property type="entry name" value="UAE_UbL_dom"/>
</dbReference>
<comment type="similarity">
    <text evidence="2">Belongs to the ubiquitin-activating E1 family.</text>
</comment>
<feature type="binding site" evidence="10">
    <location>
        <position position="205"/>
    </location>
    <ligand>
        <name>Zn(2+)</name>
        <dbReference type="ChEBI" id="CHEBI:29105"/>
    </ligand>
</feature>
<dbReference type="InterPro" id="IPR030661">
    <property type="entry name" value="Uba2"/>
</dbReference>
<dbReference type="InterPro" id="IPR045886">
    <property type="entry name" value="ThiF/MoeB/HesA"/>
</dbReference>
<dbReference type="Pfam" id="PF10585">
    <property type="entry name" value="UBA_E1_SCCH"/>
    <property type="match status" value="1"/>
</dbReference>
<sequence length="667" mass="74065">HPALALFVSPAQTSLPASTMSRESHNTAVLGQTLHQRVASSRVLMVGAGGIGCELLKNLVLSGFKTIEVVDLDTIDLSNLNRQFLFQKQHIKKSKAHVSERILVQLPFRSYKYLRIDDESKVAKESALKFNPSANITSHHANIKDKEFSVEWFKGFDLVLNALDNLDARRHVNMMCLAADVPLIESGTTGYLGQAYVIKKDVTECFDCTPKVTPTTYPVCTIRSTPSAPIHCIVWAKSYLFNQLFGNSEEDEEEAFQKETSDENALEIEALARETAELRTIKEAMGSDEYGKAVFDKIFTGDIERLLSMEDMWKNRTKPTPFYYDELAATMQAQTLSDVNGLKDQHTWSVRECFDMFMDSLTRLSTRLLNAKKDNPTNILVFDKDDNDAMDFVTAASNLRSTVFKIERKSRFDVKSMAGNIIPAIATTNAVIAGIVVMQAYKILNGQLSQTKRTYLKQVTRRPGLLVLEANSEPQPDCAVCRTRNIGLKIDIHHTTLQSLLDNVVTASIENGGLGMSEEVTILEGDRYIYEVLLYDIEFDDNAEKTLDALALEDGKILNIKDDEVDDDTGVNLVLQHATSVTLKNGASFELSGPKRPAMTEPESLGKRKREEGDEMAINAKKAALGNGSVPAASTPQEDAGVINLDDDETAIDEDGRTVKVWVLEDD</sequence>
<keyword evidence="3 10" id="KW-0479">Metal-binding</keyword>
<dbReference type="InterPro" id="IPR000594">
    <property type="entry name" value="ThiF_NAD_FAD-bd"/>
</dbReference>
<feature type="domain" description="THIF-type NAD/FAD binding fold" evidence="13">
    <location>
        <begin position="120"/>
        <end position="478"/>
    </location>
</feature>
<dbReference type="Gene3D" id="3.50.50.80">
    <property type="entry name" value="Ubiquitin-activating enzyme E1, inactive adenylation domain, subdomain 1"/>
    <property type="match status" value="1"/>
</dbReference>
<gene>
    <name evidence="16" type="ORF">INT44_003912</name>
</gene>
<dbReference type="UniPathway" id="UPA00886"/>
<feature type="binding site" evidence="9">
    <location>
        <begin position="79"/>
        <end position="82"/>
    </location>
    <ligand>
        <name>ATP</name>
        <dbReference type="ChEBI" id="CHEBI:30616"/>
    </ligand>
</feature>
<dbReference type="OrthoDB" id="10255449at2759"/>
<feature type="binding site" evidence="9">
    <location>
        <begin position="47"/>
        <end position="52"/>
    </location>
    <ligand>
        <name>ATP</name>
        <dbReference type="ChEBI" id="CHEBI:30616"/>
    </ligand>
</feature>
<dbReference type="AlphaFoldDB" id="A0A8H7QBR7"/>
<feature type="binding site" evidence="10">
    <location>
        <position position="478"/>
    </location>
    <ligand>
        <name>Zn(2+)</name>
        <dbReference type="ChEBI" id="CHEBI:29105"/>
    </ligand>
</feature>
<evidence type="ECO:0000256" key="6">
    <source>
        <dbReference type="ARBA" id="ARBA00022833"/>
    </source>
</evidence>
<dbReference type="GO" id="GO:0005737">
    <property type="term" value="C:cytoplasm"/>
    <property type="evidence" value="ECO:0007669"/>
    <property type="project" value="TreeGrafter"/>
</dbReference>
<evidence type="ECO:0000256" key="1">
    <source>
        <dbReference type="ARBA" id="ARBA00004718"/>
    </source>
</evidence>
<dbReference type="GO" id="GO:0019948">
    <property type="term" value="F:SUMO activating enzyme activity"/>
    <property type="evidence" value="ECO:0007669"/>
    <property type="project" value="InterPro"/>
</dbReference>
<evidence type="ECO:0000256" key="5">
    <source>
        <dbReference type="ARBA" id="ARBA00022786"/>
    </source>
</evidence>
<evidence type="ECO:0000256" key="11">
    <source>
        <dbReference type="PROSITE-ProRule" id="PRU10132"/>
    </source>
</evidence>
<dbReference type="Gene3D" id="1.10.10.520">
    <property type="entry name" value="Ubiquitin activating enzymes (Uba3). Chain: B, domain 2"/>
    <property type="match status" value="1"/>
</dbReference>
<feature type="active site" description="Glycyl thioester intermediate" evidence="8 11">
    <location>
        <position position="220"/>
    </location>
</feature>
<name>A0A8H7QBR7_9FUNG</name>
<evidence type="ECO:0000256" key="12">
    <source>
        <dbReference type="SAM" id="MobiDB-lite"/>
    </source>
</evidence>
<feature type="domain" description="THIF-type NAD/FAD binding fold" evidence="13">
    <location>
        <begin position="28"/>
        <end position="105"/>
    </location>
</feature>
<comment type="pathway">
    <text evidence="1">Protein modification; protein sumoylation.</text>
</comment>
<keyword evidence="5" id="KW-0833">Ubl conjugation pathway</keyword>
<keyword evidence="17" id="KW-1185">Reference proteome</keyword>
<keyword evidence="6 10" id="KW-0862">Zinc</keyword>
<dbReference type="GO" id="GO:0031510">
    <property type="term" value="C:SUMO activating enzyme complex"/>
    <property type="evidence" value="ECO:0007669"/>
    <property type="project" value="TreeGrafter"/>
</dbReference>
<dbReference type="Pfam" id="PF00899">
    <property type="entry name" value="ThiF"/>
    <property type="match status" value="2"/>
</dbReference>
<dbReference type="FunFam" id="1.10.10.520:FF:000011">
    <property type="entry name" value="Ubiquitin-activating enzyme E1-like"/>
    <property type="match status" value="1"/>
</dbReference>
<dbReference type="Pfam" id="PF14732">
    <property type="entry name" value="UAE_UbL"/>
    <property type="match status" value="1"/>
</dbReference>
<evidence type="ECO:0000313" key="16">
    <source>
        <dbReference type="EMBL" id="KAG2188773.1"/>
    </source>
</evidence>
<evidence type="ECO:0000256" key="2">
    <source>
        <dbReference type="ARBA" id="ARBA00005673"/>
    </source>
</evidence>
<evidence type="ECO:0000256" key="4">
    <source>
        <dbReference type="ARBA" id="ARBA00022741"/>
    </source>
</evidence>
<keyword evidence="4 9" id="KW-0547">Nucleotide-binding</keyword>
<evidence type="ECO:0000259" key="13">
    <source>
        <dbReference type="Pfam" id="PF00899"/>
    </source>
</evidence>
<dbReference type="PANTHER" id="PTHR10953:SF5">
    <property type="entry name" value="SUMO-ACTIVATING ENZYME SUBUNIT 2"/>
    <property type="match status" value="1"/>
</dbReference>
<dbReference type="Gene3D" id="3.10.290.20">
    <property type="entry name" value="Ubiquitin-like 2 activating enzyme e1b. Chain: B, domain 3"/>
    <property type="match status" value="1"/>
</dbReference>
<dbReference type="FunFam" id="3.50.50.80:FF:000002">
    <property type="entry name" value="SUMO-activating enzyme subunit 2"/>
    <property type="match status" value="1"/>
</dbReference>
<evidence type="ECO:0000313" key="17">
    <source>
        <dbReference type="Proteomes" id="UP000612746"/>
    </source>
</evidence>
<dbReference type="PROSITE" id="PS00865">
    <property type="entry name" value="UBIQUITIN_ACTIVAT_2"/>
    <property type="match status" value="1"/>
</dbReference>
<organism evidence="16 17">
    <name type="scientific">Umbelopsis vinacea</name>
    <dbReference type="NCBI Taxonomy" id="44442"/>
    <lineage>
        <taxon>Eukaryota</taxon>
        <taxon>Fungi</taxon>
        <taxon>Fungi incertae sedis</taxon>
        <taxon>Mucoromycota</taxon>
        <taxon>Mucoromycotina</taxon>
        <taxon>Umbelopsidomycetes</taxon>
        <taxon>Umbelopsidales</taxon>
        <taxon>Umbelopsidaceae</taxon>
        <taxon>Umbelopsis</taxon>
    </lineage>
</organism>
<feature type="non-terminal residue" evidence="16">
    <location>
        <position position="1"/>
    </location>
</feature>
<dbReference type="InterPro" id="IPR023318">
    <property type="entry name" value="Ub_act_enz_dom_a_sf"/>
</dbReference>
<evidence type="ECO:0000259" key="15">
    <source>
        <dbReference type="Pfam" id="PF14732"/>
    </source>
</evidence>
<evidence type="ECO:0000256" key="3">
    <source>
        <dbReference type="ARBA" id="ARBA00022723"/>
    </source>
</evidence>
<keyword evidence="7 9" id="KW-0067">ATP-binding</keyword>
<dbReference type="GO" id="GO:0005524">
    <property type="term" value="F:ATP binding"/>
    <property type="evidence" value="ECO:0007669"/>
    <property type="project" value="UniProtKB-KW"/>
</dbReference>
<dbReference type="PIRSF" id="PIRSF039133">
    <property type="entry name" value="SUMO_E1B"/>
    <property type="match status" value="1"/>
</dbReference>
<dbReference type="EMBL" id="JAEPRA010000001">
    <property type="protein sequence ID" value="KAG2188773.1"/>
    <property type="molecule type" value="Genomic_DNA"/>
</dbReference>
<dbReference type="Proteomes" id="UP000612746">
    <property type="component" value="Unassembled WGS sequence"/>
</dbReference>
<dbReference type="CDD" id="cd01489">
    <property type="entry name" value="Uba2_SUMO"/>
    <property type="match status" value="1"/>
</dbReference>
<feature type="binding site" evidence="10">
    <location>
        <position position="481"/>
    </location>
    <ligand>
        <name>Zn(2+)</name>
        <dbReference type="ChEBI" id="CHEBI:29105"/>
    </ligand>
</feature>